<proteinExistence type="predicted"/>
<dbReference type="EnsemblPlants" id="AVESA.00010b.r2.5DG0968670.1">
    <property type="protein sequence ID" value="AVESA.00010b.r2.5DG0968670.1.CDS"/>
    <property type="gene ID" value="AVESA.00010b.r2.5DG0968670"/>
</dbReference>
<reference evidence="1" key="1">
    <citation type="submission" date="2021-05" db="EMBL/GenBank/DDBJ databases">
        <authorList>
            <person name="Scholz U."/>
            <person name="Mascher M."/>
            <person name="Fiebig A."/>
        </authorList>
    </citation>
    <scope>NUCLEOTIDE SEQUENCE [LARGE SCALE GENOMIC DNA]</scope>
</reference>
<dbReference type="Proteomes" id="UP001732700">
    <property type="component" value="Chromosome 5D"/>
</dbReference>
<evidence type="ECO:0000313" key="1">
    <source>
        <dbReference type="EnsemblPlants" id="AVESA.00010b.r2.5DG0968670.1.CDS"/>
    </source>
</evidence>
<name>A0ACD5YIU0_AVESA</name>
<accession>A0ACD5YIU0</accession>
<protein>
    <submittedName>
        <fullName evidence="1">Uncharacterized protein</fullName>
    </submittedName>
</protein>
<evidence type="ECO:0000313" key="2">
    <source>
        <dbReference type="Proteomes" id="UP001732700"/>
    </source>
</evidence>
<keyword evidence="2" id="KW-1185">Reference proteome</keyword>
<reference evidence="1" key="2">
    <citation type="submission" date="2025-09" db="UniProtKB">
        <authorList>
            <consortium name="EnsemblPlants"/>
        </authorList>
    </citation>
    <scope>IDENTIFICATION</scope>
</reference>
<sequence>MAASSTGIHLFLVLSYVSYLASHAAALSFNYSGSDYPALVSRHVAPLAINATAGISSVVAAGWCYCQAWPQRSDAGAGHVLFNLGEVNSSTSFEKNYYVSVGPSSALFPLSQLMNCSTDLAFLVVHAFQEKSFELGLSCSAGSLGGLELRSLTGTGRVPRSQSYTALYWHEQPTTRKLLSSTYDRNTTVDRRQIASSWMDKLSVAGSALVGLICAVAGLVLCCIRRKRPRQRTAAIELGDDEDEIIREHDLRQGLGPRRILFSELAAATDNFAEERKIGRGGFGPVYRGCLSEEDRHVAIKVLSQELSVQGLKEFQAEVTTLSQLRHRNIVRLVGWCGRRGGLALVYELMPGGSLDTHLYNPDRHLTWPQRYKIALQLGFALRYLHTDCDQCVVHGDIKPANVMLDASGNAKLGDFGLARLVDHGAEPRTTQVVAGTVGYIDPEFVSSRRPSAESDVYSFGVVLLEIACGRRPTPSRRPDQAALVALLASVRDMYRRNVILEAADGRLDGEFDRVQMARLLVTGLWCAHHDPVQRPSIAQAVDLLRSEDAELPVVQTMGGSDEEMRVLEGQAYRDLSVQNSVYFDASTEETGYLTNED</sequence>
<organism evidence="1 2">
    <name type="scientific">Avena sativa</name>
    <name type="common">Oat</name>
    <dbReference type="NCBI Taxonomy" id="4498"/>
    <lineage>
        <taxon>Eukaryota</taxon>
        <taxon>Viridiplantae</taxon>
        <taxon>Streptophyta</taxon>
        <taxon>Embryophyta</taxon>
        <taxon>Tracheophyta</taxon>
        <taxon>Spermatophyta</taxon>
        <taxon>Magnoliopsida</taxon>
        <taxon>Liliopsida</taxon>
        <taxon>Poales</taxon>
        <taxon>Poaceae</taxon>
        <taxon>BOP clade</taxon>
        <taxon>Pooideae</taxon>
        <taxon>Poodae</taxon>
        <taxon>Poeae</taxon>
        <taxon>Poeae Chloroplast Group 1 (Aveneae type)</taxon>
        <taxon>Aveninae</taxon>
        <taxon>Avena</taxon>
    </lineage>
</organism>